<dbReference type="Pfam" id="PF02325">
    <property type="entry name" value="CCB3_YggT"/>
    <property type="match status" value="1"/>
</dbReference>
<proteinExistence type="predicted"/>
<keyword evidence="1" id="KW-0812">Transmembrane</keyword>
<accession>A0A7Y9LQY4</accession>
<feature type="transmembrane region" description="Helical" evidence="1">
    <location>
        <begin position="71"/>
        <end position="95"/>
    </location>
</feature>
<name>A0A7Y9LQY4_9MICC</name>
<organism evidence="2 3">
    <name type="scientific">Psychromicrobium silvestre</name>
    <dbReference type="NCBI Taxonomy" id="1645614"/>
    <lineage>
        <taxon>Bacteria</taxon>
        <taxon>Bacillati</taxon>
        <taxon>Actinomycetota</taxon>
        <taxon>Actinomycetes</taxon>
        <taxon>Micrococcales</taxon>
        <taxon>Micrococcaceae</taxon>
        <taxon>Psychromicrobium</taxon>
    </lineage>
</organism>
<keyword evidence="1" id="KW-1133">Transmembrane helix</keyword>
<dbReference type="EMBL" id="JACBYQ010000001">
    <property type="protein sequence ID" value="NYE93976.1"/>
    <property type="molecule type" value="Genomic_DNA"/>
</dbReference>
<evidence type="ECO:0000313" key="3">
    <source>
        <dbReference type="Proteomes" id="UP000521748"/>
    </source>
</evidence>
<dbReference type="Proteomes" id="UP000521748">
    <property type="component" value="Unassembled WGS sequence"/>
</dbReference>
<dbReference type="RefSeq" id="WP_179387801.1">
    <property type="nucleotide sequence ID" value="NZ_JACBYQ010000001.1"/>
</dbReference>
<evidence type="ECO:0000313" key="2">
    <source>
        <dbReference type="EMBL" id="NYE93976.1"/>
    </source>
</evidence>
<evidence type="ECO:0000256" key="1">
    <source>
        <dbReference type="SAM" id="Phobius"/>
    </source>
</evidence>
<keyword evidence="1" id="KW-0472">Membrane</keyword>
<dbReference type="InterPro" id="IPR003425">
    <property type="entry name" value="CCB3/YggT"/>
</dbReference>
<feature type="transmembrane region" description="Helical" evidence="1">
    <location>
        <begin position="6"/>
        <end position="25"/>
    </location>
</feature>
<dbReference type="GO" id="GO:0016020">
    <property type="term" value="C:membrane"/>
    <property type="evidence" value="ECO:0007669"/>
    <property type="project" value="InterPro"/>
</dbReference>
<gene>
    <name evidence="2" type="ORF">FHU41_000197</name>
</gene>
<keyword evidence="3" id="KW-1185">Reference proteome</keyword>
<reference evidence="2 3" key="1">
    <citation type="submission" date="2020-07" db="EMBL/GenBank/DDBJ databases">
        <title>Sequencing the genomes of 1000 actinobacteria strains.</title>
        <authorList>
            <person name="Klenk H.-P."/>
        </authorList>
    </citation>
    <scope>NUCLEOTIDE SEQUENCE [LARGE SCALE GENOMIC DNA]</scope>
    <source>
        <strain evidence="2 3">DSM 102047</strain>
    </source>
</reference>
<comment type="caution">
    <text evidence="2">The sequence shown here is derived from an EMBL/GenBank/DDBJ whole genome shotgun (WGS) entry which is preliminary data.</text>
</comment>
<sequence>MGLIFTLLYVLLLLFYLALVLRLIFDLVQQFARGWRPSGVSLLAATGIYSVTDPPLKLVRRLLPPMNLGGFALDIGWLLLWVAVWIAMAIVGAFAA</sequence>
<protein>
    <submittedName>
        <fullName evidence="2">YggT family protein</fullName>
    </submittedName>
</protein>
<dbReference type="AlphaFoldDB" id="A0A7Y9LQY4"/>